<evidence type="ECO:0000256" key="1">
    <source>
        <dbReference type="ARBA" id="ARBA00004123"/>
    </source>
</evidence>
<dbReference type="AlphaFoldDB" id="A0A452G1D6"/>
<keyword evidence="7" id="KW-0395">Inflammatory response</keyword>
<dbReference type="GO" id="GO:0009101">
    <property type="term" value="P:glycoprotein biosynthetic process"/>
    <property type="evidence" value="ECO:0007669"/>
    <property type="project" value="Ensembl"/>
</dbReference>
<dbReference type="GO" id="GO:0071222">
    <property type="term" value="P:cellular response to lipopolysaccharide"/>
    <property type="evidence" value="ECO:0007669"/>
    <property type="project" value="TreeGrafter"/>
</dbReference>
<feature type="compositionally biased region" description="Low complexity" evidence="14">
    <location>
        <begin position="275"/>
        <end position="284"/>
    </location>
</feature>
<evidence type="ECO:0000256" key="5">
    <source>
        <dbReference type="ARBA" id="ARBA00022553"/>
    </source>
</evidence>
<feature type="region of interest" description="Disordered" evidence="14">
    <location>
        <begin position="56"/>
        <end position="151"/>
    </location>
</feature>
<dbReference type="Bgee" id="ENSCHIG00000024962">
    <property type="expression patterns" value="Expressed in spleen and 17 other cell types or tissues"/>
</dbReference>
<evidence type="ECO:0000256" key="4">
    <source>
        <dbReference type="ARBA" id="ARBA00022490"/>
    </source>
</evidence>
<dbReference type="GO" id="GO:1903003">
    <property type="term" value="P:positive regulation of protein deubiquitination"/>
    <property type="evidence" value="ECO:0007669"/>
    <property type="project" value="Ensembl"/>
</dbReference>
<keyword evidence="5" id="KW-0597">Phosphoprotein</keyword>
<dbReference type="GO" id="GO:0043124">
    <property type="term" value="P:negative regulation of canonical NF-kappaB signal transduction"/>
    <property type="evidence" value="ECO:0007669"/>
    <property type="project" value="Ensembl"/>
</dbReference>
<feature type="compositionally biased region" description="Basic and acidic residues" evidence="14">
    <location>
        <begin position="604"/>
        <end position="617"/>
    </location>
</feature>
<evidence type="ECO:0000256" key="3">
    <source>
        <dbReference type="ARBA" id="ARBA00022481"/>
    </source>
</evidence>
<dbReference type="Proteomes" id="UP000291000">
    <property type="component" value="Chromosome 7"/>
</dbReference>
<dbReference type="GO" id="GO:0006357">
    <property type="term" value="P:regulation of transcription by RNA polymerase II"/>
    <property type="evidence" value="ECO:0007669"/>
    <property type="project" value="TreeGrafter"/>
</dbReference>
<keyword evidence="3" id="KW-0488">Methylation</keyword>
<feature type="compositionally biased region" description="Basic and acidic residues" evidence="14">
    <location>
        <begin position="57"/>
        <end position="71"/>
    </location>
</feature>
<proteinExistence type="predicted"/>
<reference evidence="16 17" key="1">
    <citation type="submission" date="2016-04" db="EMBL/GenBank/DDBJ databases">
        <title>Polished mammalian reference genomes with single-molecule sequencing and chromosome conformation capture applied to the Capra hircus genome.</title>
        <authorList>
            <person name="Bickhart D.M."/>
            <person name="Koren S."/>
            <person name="Rosen B."/>
            <person name="Hastie A."/>
            <person name="Liachko I."/>
            <person name="Sullivan S.T."/>
            <person name="Burton J."/>
            <person name="Sayre B.L."/>
            <person name="Huson H.J."/>
            <person name="Lee J."/>
            <person name="Lam E."/>
            <person name="Kelley C.M."/>
            <person name="Hutchison J.L."/>
            <person name="Zhou Y."/>
            <person name="Sun J."/>
            <person name="Crisa A."/>
            <person name="Schwartz J.C."/>
            <person name="Hammond J.A."/>
            <person name="Schroeder S.G."/>
            <person name="Liu G.E."/>
            <person name="Dunham M."/>
            <person name="Shendure J."/>
            <person name="Sonstegard T.S."/>
            <person name="Phillippy A.M."/>
            <person name="Van Tassell C.P."/>
            <person name="Smith T.P."/>
        </authorList>
    </citation>
    <scope>NUCLEOTIDE SEQUENCE [LARGE SCALE GENOMIC DNA]</scope>
</reference>
<dbReference type="FunFam" id="1.20.5.990:FF:000001">
    <property type="entry name" value="TNFAIP3 interacting protein 1"/>
    <property type="match status" value="1"/>
</dbReference>
<keyword evidence="17" id="KW-1185">Reference proteome</keyword>
<dbReference type="GO" id="GO:0042802">
    <property type="term" value="F:identical protein binding"/>
    <property type="evidence" value="ECO:0007669"/>
    <property type="project" value="Ensembl"/>
</dbReference>
<dbReference type="InterPro" id="IPR032419">
    <property type="entry name" value="CC2-LZ_dom"/>
</dbReference>
<evidence type="ECO:0000313" key="17">
    <source>
        <dbReference type="Proteomes" id="UP000291000"/>
    </source>
</evidence>
<dbReference type="Ensembl" id="ENSCHIT00000038098.1">
    <property type="protein sequence ID" value="ENSCHIP00000030227.1"/>
    <property type="gene ID" value="ENSCHIG00000024962.1"/>
</dbReference>
<feature type="region of interest" description="Disordered" evidence="14">
    <location>
        <begin position="588"/>
        <end position="617"/>
    </location>
</feature>
<dbReference type="PANTHER" id="PTHR31882:SF3">
    <property type="entry name" value="TNFAIP3-INTERACTING PROTEIN 1"/>
    <property type="match status" value="1"/>
</dbReference>
<evidence type="ECO:0000259" key="15">
    <source>
        <dbReference type="Pfam" id="PF16516"/>
    </source>
</evidence>
<evidence type="ECO:0000256" key="12">
    <source>
        <dbReference type="ARBA" id="ARBA00081786"/>
    </source>
</evidence>
<organism evidence="16 17">
    <name type="scientific">Capra hircus</name>
    <name type="common">Goat</name>
    <dbReference type="NCBI Taxonomy" id="9925"/>
    <lineage>
        <taxon>Eukaryota</taxon>
        <taxon>Metazoa</taxon>
        <taxon>Chordata</taxon>
        <taxon>Craniata</taxon>
        <taxon>Vertebrata</taxon>
        <taxon>Euteleostomi</taxon>
        <taxon>Mammalia</taxon>
        <taxon>Eutheria</taxon>
        <taxon>Laurasiatheria</taxon>
        <taxon>Artiodactyla</taxon>
        <taxon>Ruminantia</taxon>
        <taxon>Pecora</taxon>
        <taxon>Bovidae</taxon>
        <taxon>Caprinae</taxon>
        <taxon>Capra</taxon>
    </lineage>
</organism>
<dbReference type="PANTHER" id="PTHR31882">
    <property type="entry name" value="TNFAIP3-INTERACTING PROTEIN COILED COIL FAMILY MEMBER"/>
    <property type="match status" value="1"/>
</dbReference>
<name>A0A452G1D6_CAPHI</name>
<accession>A0A452G1D6</accession>
<reference evidence="16" key="2">
    <citation type="submission" date="2025-08" db="UniProtKB">
        <authorList>
            <consortium name="Ensembl"/>
        </authorList>
    </citation>
    <scope>IDENTIFICATION</scope>
</reference>
<dbReference type="GeneTree" id="ENSGT00510000046908"/>
<dbReference type="GO" id="GO:0005654">
    <property type="term" value="C:nucleoplasm"/>
    <property type="evidence" value="ECO:0007669"/>
    <property type="project" value="Ensembl"/>
</dbReference>
<evidence type="ECO:0000256" key="2">
    <source>
        <dbReference type="ARBA" id="ARBA00004496"/>
    </source>
</evidence>
<evidence type="ECO:0000256" key="6">
    <source>
        <dbReference type="ARBA" id="ARBA00023054"/>
    </source>
</evidence>
<evidence type="ECO:0000256" key="8">
    <source>
        <dbReference type="ARBA" id="ARBA00023242"/>
    </source>
</evidence>
<evidence type="ECO:0000256" key="9">
    <source>
        <dbReference type="ARBA" id="ARBA00073021"/>
    </source>
</evidence>
<evidence type="ECO:0000256" key="14">
    <source>
        <dbReference type="SAM" id="MobiDB-lite"/>
    </source>
</evidence>
<evidence type="ECO:0000256" key="13">
    <source>
        <dbReference type="SAM" id="Coils"/>
    </source>
</evidence>
<evidence type="ECO:0000313" key="16">
    <source>
        <dbReference type="Ensembl" id="ENSCHIP00000030227.1"/>
    </source>
</evidence>
<evidence type="ECO:0000256" key="11">
    <source>
        <dbReference type="ARBA" id="ARBA00079468"/>
    </source>
</evidence>
<feature type="coiled-coil region" evidence="13">
    <location>
        <begin position="326"/>
        <end position="514"/>
    </location>
</feature>
<keyword evidence="4" id="KW-0963">Cytoplasm</keyword>
<dbReference type="EMBL" id="LWLT01000008">
    <property type="status" value="NOT_ANNOTATED_CDS"/>
    <property type="molecule type" value="Genomic_DNA"/>
</dbReference>
<comment type="subcellular location">
    <subcellularLocation>
        <location evidence="2">Cytoplasm</location>
    </subcellularLocation>
    <subcellularLocation>
        <location evidence="1">Nucleus</location>
    </subcellularLocation>
</comment>
<gene>
    <name evidence="16" type="primary">TNIP1</name>
</gene>
<dbReference type="GO" id="GO:0007159">
    <property type="term" value="P:leukocyte cell-cell adhesion"/>
    <property type="evidence" value="ECO:0007669"/>
    <property type="project" value="Ensembl"/>
</dbReference>
<feature type="domain" description="NF-kappa-B essential modulator NEMO CC2-LZ" evidence="15">
    <location>
        <begin position="396"/>
        <end position="485"/>
    </location>
</feature>
<feature type="compositionally biased region" description="Low complexity" evidence="14">
    <location>
        <begin position="93"/>
        <end position="107"/>
    </location>
</feature>
<keyword evidence="6 13" id="KW-0175">Coiled coil</keyword>
<dbReference type="GO" id="GO:0070373">
    <property type="term" value="P:negative regulation of ERK1 and ERK2 cascade"/>
    <property type="evidence" value="ECO:0007669"/>
    <property type="project" value="Ensembl"/>
</dbReference>
<dbReference type="GO" id="GO:0051019">
    <property type="term" value="F:mitogen-activated protein kinase binding"/>
    <property type="evidence" value="ECO:0007669"/>
    <property type="project" value="Ensembl"/>
</dbReference>
<reference evidence="16" key="3">
    <citation type="submission" date="2025-09" db="UniProtKB">
        <authorList>
            <consortium name="Ensembl"/>
        </authorList>
    </citation>
    <scope>IDENTIFICATION</scope>
</reference>
<dbReference type="Pfam" id="PF16516">
    <property type="entry name" value="CC2-LZ"/>
    <property type="match status" value="1"/>
</dbReference>
<sequence>MEGRGPYRIYDPGGGVPLGEASSAFERLVEENSRLKEKMQGIKMLGELLEESQMEASRLRQKAEELVKDSEPLPPPSPSLASFNNLAELAGKDTAVPATPADPAHPSNKPEPVPKPPSSNASSEFEVVPAEGPSSPESSGHTRNTMELGPLPQEDSTLMLHLQRLETTLSVCAEEPDHSQLFTHLGRMALEFNRLASKVHKNEQRTSILQTLCEQLRKENEALKSKLDKGLEQRDQAAERLREENLELRKLLMSSSKDGASGRPGSPKMEGTGKKGAAALQQAGVTASKTPEVGPLGAAEKKVRMLEQQRTEVGGRILPHFRGLQHKDLQKQVTDLEAEREQKQRDFDRKLLLAKSKIEMEETDREHLTAEAKELRQKVKYLQDQLSPLTRQREYQEKEIQRLNKALEEALSIQASPSSPTAFGSPEGAGGLLRKQELLTQNELLKQQVKIFEEDFQRERSDRERMNEEKEELKKQVEKLQAQVTLSHAQLKAFKDEEKAKDALRQQKRKAKTSADRYHLEPHPEHLCGACPYAYPPMPPIGPHPGFEDWSQIRYPPPPTAMEHPPPLPNSRLFRLPEYTWRMPFGGVRNQSSQVMDLPTARPTEPESTKNDREGPQ</sequence>
<evidence type="ECO:0000256" key="10">
    <source>
        <dbReference type="ARBA" id="ARBA00075165"/>
    </source>
</evidence>
<protein>
    <recommendedName>
        <fullName evidence="9">TNFAIP3-interacting protein 1</fullName>
    </recommendedName>
    <alternativeName>
        <fullName evidence="11">A20-binding inhibitor of NF-kappa-B activation 1</fullName>
    </alternativeName>
    <alternativeName>
        <fullName evidence="12">Nef-associated factor 1</fullName>
    </alternativeName>
    <alternativeName>
        <fullName evidence="10">Virion-associated nuclear shuttling protein</fullName>
    </alternativeName>
</protein>
<keyword evidence="8" id="KW-0539">Nucleus</keyword>
<dbReference type="STRING" id="9925.ENSCHIP00000030227"/>
<dbReference type="Gene3D" id="1.20.5.990">
    <property type="entry name" value="Nemo cc2-lz domain - 1d5 darpin complex"/>
    <property type="match status" value="1"/>
</dbReference>
<dbReference type="GO" id="GO:0006954">
    <property type="term" value="P:inflammatory response"/>
    <property type="evidence" value="ECO:0007669"/>
    <property type="project" value="UniProtKB-KW"/>
</dbReference>
<evidence type="ECO:0000256" key="7">
    <source>
        <dbReference type="ARBA" id="ARBA00023198"/>
    </source>
</evidence>
<feature type="region of interest" description="Disordered" evidence="14">
    <location>
        <begin position="252"/>
        <end position="296"/>
    </location>
</feature>
<dbReference type="GO" id="GO:0005829">
    <property type="term" value="C:cytosol"/>
    <property type="evidence" value="ECO:0007669"/>
    <property type="project" value="Ensembl"/>
</dbReference>